<accession>G2YC84</accession>
<evidence type="ECO:0000313" key="3">
    <source>
        <dbReference type="Proteomes" id="UP000008177"/>
    </source>
</evidence>
<gene>
    <name evidence="2" type="ORF">BofuT4_uP099640.1</name>
</gene>
<reference evidence="3" key="1">
    <citation type="journal article" date="2011" name="PLoS Genet.">
        <title>Genomic analysis of the necrotrophic fungal pathogens Sclerotinia sclerotiorum and Botrytis cinerea.</title>
        <authorList>
            <person name="Amselem J."/>
            <person name="Cuomo C.A."/>
            <person name="van Kan J.A."/>
            <person name="Viaud M."/>
            <person name="Benito E.P."/>
            <person name="Couloux A."/>
            <person name="Coutinho P.M."/>
            <person name="de Vries R.P."/>
            <person name="Dyer P.S."/>
            <person name="Fillinger S."/>
            <person name="Fournier E."/>
            <person name="Gout L."/>
            <person name="Hahn M."/>
            <person name="Kohn L."/>
            <person name="Lapalu N."/>
            <person name="Plummer K.M."/>
            <person name="Pradier J.M."/>
            <person name="Quevillon E."/>
            <person name="Sharon A."/>
            <person name="Simon A."/>
            <person name="ten Have A."/>
            <person name="Tudzynski B."/>
            <person name="Tudzynski P."/>
            <person name="Wincker P."/>
            <person name="Andrew M."/>
            <person name="Anthouard V."/>
            <person name="Beever R.E."/>
            <person name="Beffa R."/>
            <person name="Benoit I."/>
            <person name="Bouzid O."/>
            <person name="Brault B."/>
            <person name="Chen Z."/>
            <person name="Choquer M."/>
            <person name="Collemare J."/>
            <person name="Cotton P."/>
            <person name="Danchin E.G."/>
            <person name="Da Silva C."/>
            <person name="Gautier A."/>
            <person name="Giraud C."/>
            <person name="Giraud T."/>
            <person name="Gonzalez C."/>
            <person name="Grossetete S."/>
            <person name="Guldener U."/>
            <person name="Henrissat B."/>
            <person name="Howlett B.J."/>
            <person name="Kodira C."/>
            <person name="Kretschmer M."/>
            <person name="Lappartient A."/>
            <person name="Leroch M."/>
            <person name="Levis C."/>
            <person name="Mauceli E."/>
            <person name="Neuveglise C."/>
            <person name="Oeser B."/>
            <person name="Pearson M."/>
            <person name="Poulain J."/>
            <person name="Poussereau N."/>
            <person name="Quesneville H."/>
            <person name="Rascle C."/>
            <person name="Schumacher J."/>
            <person name="Segurens B."/>
            <person name="Sexton A."/>
            <person name="Silva E."/>
            <person name="Sirven C."/>
            <person name="Soanes D.M."/>
            <person name="Talbot N.J."/>
            <person name="Templeton M."/>
            <person name="Yandava C."/>
            <person name="Yarden O."/>
            <person name="Zeng Q."/>
            <person name="Rollins J.A."/>
            <person name="Lebrun M.H."/>
            <person name="Dickman M."/>
        </authorList>
    </citation>
    <scope>NUCLEOTIDE SEQUENCE [LARGE SCALE GENOMIC DNA]</scope>
    <source>
        <strain evidence="3">T4</strain>
    </source>
</reference>
<organism evidence="2 3">
    <name type="scientific">Botryotinia fuckeliana (strain T4)</name>
    <name type="common">Noble rot fungus</name>
    <name type="synonym">Botrytis cinerea</name>
    <dbReference type="NCBI Taxonomy" id="999810"/>
    <lineage>
        <taxon>Eukaryota</taxon>
        <taxon>Fungi</taxon>
        <taxon>Dikarya</taxon>
        <taxon>Ascomycota</taxon>
        <taxon>Pezizomycotina</taxon>
        <taxon>Leotiomycetes</taxon>
        <taxon>Helotiales</taxon>
        <taxon>Sclerotiniaceae</taxon>
        <taxon>Botrytis</taxon>
    </lineage>
</organism>
<feature type="region of interest" description="Disordered" evidence="1">
    <location>
        <begin position="1"/>
        <end position="23"/>
    </location>
</feature>
<dbReference type="InParanoid" id="G2YC84"/>
<evidence type="ECO:0000256" key="1">
    <source>
        <dbReference type="SAM" id="MobiDB-lite"/>
    </source>
</evidence>
<dbReference type="HOGENOM" id="CLU_2996295_0_0_1"/>
<dbReference type="Proteomes" id="UP000008177">
    <property type="component" value="Unplaced contigs"/>
</dbReference>
<name>G2YC84_BOTF4</name>
<dbReference type="AlphaFoldDB" id="G2YC84"/>
<proteinExistence type="predicted"/>
<evidence type="ECO:0000313" key="2">
    <source>
        <dbReference type="EMBL" id="CCD34775.1"/>
    </source>
</evidence>
<protein>
    <submittedName>
        <fullName evidence="2">Uncharacterized protein</fullName>
    </submittedName>
</protein>
<sequence length="57" mass="6610">MACWRSVNRSQSNHKPNPMVRPPPLRMRIIELMAPAPTRLDELRTIGILFRTLKKGN</sequence>
<dbReference type="EMBL" id="FQ790315">
    <property type="protein sequence ID" value="CCD34775.1"/>
    <property type="molecule type" value="Genomic_DNA"/>
</dbReference>